<keyword evidence="2" id="KW-1185">Reference proteome</keyword>
<evidence type="ECO:0000313" key="2">
    <source>
        <dbReference type="Proteomes" id="UP001165740"/>
    </source>
</evidence>
<dbReference type="RefSeq" id="XP_055881187.1">
    <property type="nucleotide sequence ID" value="XM_056025212.1"/>
</dbReference>
<dbReference type="AlphaFoldDB" id="A0A9W3A1J4"/>
<keyword evidence="1" id="KW-0732">Signal</keyword>
<protein>
    <submittedName>
        <fullName evidence="3">Uncharacterized protein LOC129925622 isoform X1</fullName>
    </submittedName>
</protein>
<organism evidence="2 3">
    <name type="scientific">Biomphalaria glabrata</name>
    <name type="common">Bloodfluke planorb</name>
    <name type="synonym">Freshwater snail</name>
    <dbReference type="NCBI Taxonomy" id="6526"/>
    <lineage>
        <taxon>Eukaryota</taxon>
        <taxon>Metazoa</taxon>
        <taxon>Spiralia</taxon>
        <taxon>Lophotrochozoa</taxon>
        <taxon>Mollusca</taxon>
        <taxon>Gastropoda</taxon>
        <taxon>Heterobranchia</taxon>
        <taxon>Euthyneura</taxon>
        <taxon>Panpulmonata</taxon>
        <taxon>Hygrophila</taxon>
        <taxon>Lymnaeoidea</taxon>
        <taxon>Planorbidae</taxon>
        <taxon>Biomphalaria</taxon>
    </lineage>
</organism>
<evidence type="ECO:0000256" key="1">
    <source>
        <dbReference type="SAM" id="SignalP"/>
    </source>
</evidence>
<gene>
    <name evidence="3" type="primary">LOC129925622</name>
</gene>
<dbReference type="Proteomes" id="UP001165740">
    <property type="component" value="Chromosome 4"/>
</dbReference>
<feature type="signal peptide" evidence="1">
    <location>
        <begin position="1"/>
        <end position="18"/>
    </location>
</feature>
<proteinExistence type="predicted"/>
<sequence>MDYLLLKLFIFFVSFVDAVDTAACASAINACVQSLTSFVTNIAAGSAACKNIDSYFQCVINHGCSMDAGMKRMLVNSLNKQYASLNCNFSVEDELKSSDLTTLGSPAIFDTTKNQGETKNYGNSASSMSSTYFPLILAFSVFVNFP</sequence>
<evidence type="ECO:0000313" key="3">
    <source>
        <dbReference type="RefSeq" id="XP_055881187.1"/>
    </source>
</evidence>
<name>A0A9W3A1J4_BIOGL</name>
<dbReference type="GeneID" id="129925622"/>
<feature type="chain" id="PRO_5040894550" evidence="1">
    <location>
        <begin position="19"/>
        <end position="146"/>
    </location>
</feature>
<accession>A0A9W3A1J4</accession>
<reference evidence="3" key="1">
    <citation type="submission" date="2025-08" db="UniProtKB">
        <authorList>
            <consortium name="RefSeq"/>
        </authorList>
    </citation>
    <scope>IDENTIFICATION</scope>
</reference>